<sequence length="358" mass="40158">MIHKRWFQTIITVILAALLIYMLHKISFFFQPIFTYIAAIAVPLIGGGILFYLSRPVLQWLERNKVPRVLAILVIFALFLLVGFLIVQYIAPIAQQQFTRLINNFPTMVDMFTDSINYWQQNQDIIPSQFDSALNNVVHNLQSYLENASKILINFISQLIGFVFALVLVPFFLFFMLKDGDKLVPFIKQFLNPRVGSSFEKLARSIDHTLHSFIIGQMTVSVVVGLLLLVGYLIIGLPYSLTLSLFAMFMNVIPFIGPFIAVIPAMLVGLFQDPMMAVYVAIIMVIAQQIEGNLVSPNVMGKALHIHPLTVITLILAAGSLAGFLGLIFAIPAYAVIKAIISHIYQEWLAHRATGEND</sequence>
<proteinExistence type="inferred from homology"/>
<accession>A0ABY4ENR1</accession>
<keyword evidence="7 8" id="KW-0472">Membrane</keyword>
<reference evidence="9 10" key="1">
    <citation type="submission" date="2022-04" db="EMBL/GenBank/DDBJ databases">
        <title>Halobacillus sp. isolated from saltern.</title>
        <authorList>
            <person name="Won M."/>
            <person name="Lee C.-M."/>
            <person name="Woen H.-Y."/>
            <person name="Kwon S.-W."/>
        </authorList>
    </citation>
    <scope>NUCLEOTIDE SEQUENCE [LARGE SCALE GENOMIC DNA]</scope>
    <source>
        <strain evidence="9 10">SSBR10-3</strain>
    </source>
</reference>
<evidence type="ECO:0000256" key="1">
    <source>
        <dbReference type="ARBA" id="ARBA00004651"/>
    </source>
</evidence>
<keyword evidence="3" id="KW-0813">Transport</keyword>
<evidence type="ECO:0000256" key="8">
    <source>
        <dbReference type="SAM" id="Phobius"/>
    </source>
</evidence>
<feature type="transmembrane region" description="Helical" evidence="8">
    <location>
        <begin position="241"/>
        <end position="263"/>
    </location>
</feature>
<dbReference type="InterPro" id="IPR002549">
    <property type="entry name" value="AI-2E-like"/>
</dbReference>
<feature type="transmembrane region" description="Helical" evidence="8">
    <location>
        <begin position="310"/>
        <end position="337"/>
    </location>
</feature>
<evidence type="ECO:0000256" key="5">
    <source>
        <dbReference type="ARBA" id="ARBA00022692"/>
    </source>
</evidence>
<feature type="transmembrane region" description="Helical" evidence="8">
    <location>
        <begin position="33"/>
        <end position="54"/>
    </location>
</feature>
<dbReference type="EMBL" id="CP095073">
    <property type="protein sequence ID" value="UOQ45257.1"/>
    <property type="molecule type" value="Genomic_DNA"/>
</dbReference>
<evidence type="ECO:0000256" key="4">
    <source>
        <dbReference type="ARBA" id="ARBA00022475"/>
    </source>
</evidence>
<feature type="transmembrane region" description="Helical" evidence="8">
    <location>
        <begin position="151"/>
        <end position="177"/>
    </location>
</feature>
<evidence type="ECO:0000256" key="2">
    <source>
        <dbReference type="ARBA" id="ARBA00009773"/>
    </source>
</evidence>
<organism evidence="9 10">
    <name type="scientific">Halobacillus salinarum</name>
    <dbReference type="NCBI Taxonomy" id="2932257"/>
    <lineage>
        <taxon>Bacteria</taxon>
        <taxon>Bacillati</taxon>
        <taxon>Bacillota</taxon>
        <taxon>Bacilli</taxon>
        <taxon>Bacillales</taxon>
        <taxon>Bacillaceae</taxon>
        <taxon>Halobacillus</taxon>
    </lineage>
</organism>
<keyword evidence="10" id="KW-1185">Reference proteome</keyword>
<dbReference type="Pfam" id="PF01594">
    <property type="entry name" value="AI-2E_transport"/>
    <property type="match status" value="1"/>
</dbReference>
<keyword evidence="4" id="KW-1003">Cell membrane</keyword>
<feature type="transmembrane region" description="Helical" evidence="8">
    <location>
        <begin position="7"/>
        <end position="27"/>
    </location>
</feature>
<evidence type="ECO:0000256" key="6">
    <source>
        <dbReference type="ARBA" id="ARBA00022989"/>
    </source>
</evidence>
<feature type="transmembrane region" description="Helical" evidence="8">
    <location>
        <begin position="66"/>
        <end position="91"/>
    </location>
</feature>
<evidence type="ECO:0000313" key="9">
    <source>
        <dbReference type="EMBL" id="UOQ45257.1"/>
    </source>
</evidence>
<feature type="transmembrane region" description="Helical" evidence="8">
    <location>
        <begin position="213"/>
        <end position="235"/>
    </location>
</feature>
<evidence type="ECO:0000256" key="3">
    <source>
        <dbReference type="ARBA" id="ARBA00022448"/>
    </source>
</evidence>
<gene>
    <name evidence="9" type="ORF">MUN89_04735</name>
</gene>
<evidence type="ECO:0000256" key="7">
    <source>
        <dbReference type="ARBA" id="ARBA00023136"/>
    </source>
</evidence>
<feature type="transmembrane region" description="Helical" evidence="8">
    <location>
        <begin position="270"/>
        <end position="290"/>
    </location>
</feature>
<comment type="subcellular location">
    <subcellularLocation>
        <location evidence="1">Cell membrane</location>
        <topology evidence="1">Multi-pass membrane protein</topology>
    </subcellularLocation>
</comment>
<keyword evidence="5 8" id="KW-0812">Transmembrane</keyword>
<protein>
    <submittedName>
        <fullName evidence="9">AI-2E family transporter</fullName>
    </submittedName>
</protein>
<dbReference type="PANTHER" id="PTHR21716">
    <property type="entry name" value="TRANSMEMBRANE PROTEIN"/>
    <property type="match status" value="1"/>
</dbReference>
<dbReference type="PANTHER" id="PTHR21716:SF53">
    <property type="entry name" value="PERMEASE PERM-RELATED"/>
    <property type="match status" value="1"/>
</dbReference>
<evidence type="ECO:0000313" key="10">
    <source>
        <dbReference type="Proteomes" id="UP000831787"/>
    </source>
</evidence>
<name>A0ABY4ENR1_9BACI</name>
<keyword evidence="6 8" id="KW-1133">Transmembrane helix</keyword>
<dbReference type="Proteomes" id="UP000831787">
    <property type="component" value="Chromosome"/>
</dbReference>
<comment type="similarity">
    <text evidence="2">Belongs to the autoinducer-2 exporter (AI-2E) (TC 2.A.86) family.</text>
</comment>